<feature type="domain" description="Peptidase C1A papain C-terminal" evidence="9">
    <location>
        <begin position="363"/>
        <end position="574"/>
    </location>
</feature>
<dbReference type="InterPro" id="IPR000169">
    <property type="entry name" value="Pept_cys_AS"/>
</dbReference>
<dbReference type="SMART" id="SM00645">
    <property type="entry name" value="Pept_C1"/>
    <property type="match status" value="3"/>
</dbReference>
<keyword evidence="6" id="KW-0865">Zymogen</keyword>
<evidence type="ECO:0000313" key="10">
    <source>
        <dbReference type="EMBL" id="KAF9424431.1"/>
    </source>
</evidence>
<dbReference type="GO" id="GO:0006508">
    <property type="term" value="P:proteolysis"/>
    <property type="evidence" value="ECO:0007669"/>
    <property type="project" value="UniProtKB-KW"/>
</dbReference>
<evidence type="ECO:0000256" key="6">
    <source>
        <dbReference type="ARBA" id="ARBA00023145"/>
    </source>
</evidence>
<dbReference type="InterPro" id="IPR013128">
    <property type="entry name" value="Peptidase_C1A"/>
</dbReference>
<organism evidence="10 11">
    <name type="scientific">Spodoptera exigua</name>
    <name type="common">Beet armyworm</name>
    <name type="synonym">Noctua fulgens</name>
    <dbReference type="NCBI Taxonomy" id="7107"/>
    <lineage>
        <taxon>Eukaryota</taxon>
        <taxon>Metazoa</taxon>
        <taxon>Ecdysozoa</taxon>
        <taxon>Arthropoda</taxon>
        <taxon>Hexapoda</taxon>
        <taxon>Insecta</taxon>
        <taxon>Pterygota</taxon>
        <taxon>Neoptera</taxon>
        <taxon>Endopterygota</taxon>
        <taxon>Lepidoptera</taxon>
        <taxon>Glossata</taxon>
        <taxon>Ditrysia</taxon>
        <taxon>Noctuoidea</taxon>
        <taxon>Noctuidae</taxon>
        <taxon>Amphipyrinae</taxon>
        <taxon>Spodoptera</taxon>
    </lineage>
</organism>
<dbReference type="Gene3D" id="3.90.70.10">
    <property type="entry name" value="Cysteine proteinases"/>
    <property type="match status" value="3"/>
</dbReference>
<keyword evidence="2" id="KW-0645">Protease</keyword>
<feature type="domain" description="Peptidase C1A papain C-terminal" evidence="9">
    <location>
        <begin position="645"/>
        <end position="864"/>
    </location>
</feature>
<evidence type="ECO:0000256" key="3">
    <source>
        <dbReference type="ARBA" id="ARBA00022729"/>
    </source>
</evidence>
<evidence type="ECO:0000256" key="4">
    <source>
        <dbReference type="ARBA" id="ARBA00022801"/>
    </source>
</evidence>
<evidence type="ECO:0000256" key="7">
    <source>
        <dbReference type="ARBA" id="ARBA00023157"/>
    </source>
</evidence>
<reference evidence="10" key="1">
    <citation type="submission" date="2020-08" db="EMBL/GenBank/DDBJ databases">
        <title>Spodoptera exigua strain:BAW_Kor-Di-RS1 Genome sequencing and assembly.</title>
        <authorList>
            <person name="Kim J."/>
            <person name="Nam H.Y."/>
            <person name="Kwon M."/>
            <person name="Choi J.H."/>
            <person name="Cho S.R."/>
            <person name="Kim G.-H."/>
        </authorList>
    </citation>
    <scope>NUCLEOTIDE SEQUENCE</scope>
    <source>
        <strain evidence="10">BAW_Kor-Di-RS1</strain>
        <tissue evidence="10">Whole-body</tissue>
    </source>
</reference>
<comment type="similarity">
    <text evidence="1">Belongs to the peptidase C1 family.</text>
</comment>
<sequence length="867" mass="99329">MLALLLFMAITRWATAGFDPELHEKFMTMPKSAFVEYFNQQNYSWKITEYNHIHKEYAACEHDFTGPIEEIPFISHELETLPTNFDARQKWAHCESIRDIYNQGACGSCWAFGCATTASDRTCIHNKAHVRLAEQDLECMEIGVCGGGLSYNAFLFWRDYGLVTQDCKPYDIEKLLQPHCETKCVGENLNYTKDKHFAASVYRVPNEVDQIRAELVANGPIQASFKVYADFFDYKSGVYIHSYGKLQGYHSVRVIGYGVENGMEYWLAANSWGEWGEHVTSIMLALLLFMAITEWATAGFDPELHEKFMTMPKSAFVEYFNQQNYSWKITEYNHIHEEYAACEHNFIGPIEEIPFISHEIETLPTNFDARQKWAHCESIRDIYNQGACGSCWAFGCATTASDRTCIHKKAHVRFAEQDLECMEIGVCGGGLSYNAFLFWRDYGLVTQDCKPYDIEKLLQPHCETKCVGENLNYTKDKHFAASVYRVPNEVDQIRAELVANGPIQASFKVYADFFDYKSGVYIHSYGKLQGYHSVRVIGYGVENGLEYWLAANSWGEWGEHVTSIMLALLLFMAITRWATAGFDPELHEKFMTMPKSAFVEYFNQQNYSWKITEYNHIHEEYAACEHGFIGPIEEIPFISHEIETLPTNFDARQKWAHCESIRDIYNQGACGSCWTFGCATTASDRTCIHKKAHVRLAEQDFECMQKGVCGGGLSYNAFLFWRDQGLVTQDCKPYDIEKLLQPHCETKCVGENLNYTKDKHFAASVYRVPNEVDQIKAELVANGPIQASYPVYADFFDYKSGVYIHSYGDLKGFHSVRVIGYGVENGLEYWLAANSWGEWGEHGLFKIKSYQTDVNFEEQMITGIPMI</sequence>
<dbReference type="Pfam" id="PF00112">
    <property type="entry name" value="Peptidase_C1"/>
    <property type="match status" value="3"/>
</dbReference>
<evidence type="ECO:0000256" key="5">
    <source>
        <dbReference type="ARBA" id="ARBA00022807"/>
    </source>
</evidence>
<keyword evidence="5" id="KW-0788">Thiol protease</keyword>
<dbReference type="InterPro" id="IPR038765">
    <property type="entry name" value="Papain-like_cys_pep_sf"/>
</dbReference>
<dbReference type="FunFam" id="3.90.70.10:FF:000031">
    <property type="entry name" value="Cathepsin B"/>
    <property type="match status" value="3"/>
</dbReference>
<evidence type="ECO:0000256" key="1">
    <source>
        <dbReference type="ARBA" id="ARBA00008455"/>
    </source>
</evidence>
<dbReference type="InterPro" id="IPR025660">
    <property type="entry name" value="Pept_his_AS"/>
</dbReference>
<proteinExistence type="inferred from homology"/>
<dbReference type="Proteomes" id="UP000648187">
    <property type="component" value="Unassembled WGS sequence"/>
</dbReference>
<dbReference type="AlphaFoldDB" id="A0A835GTB4"/>
<feature type="chain" id="PRO_5032495345" description="Peptidase C1A papain C-terminal domain-containing protein" evidence="8">
    <location>
        <begin position="17"/>
        <end position="867"/>
    </location>
</feature>
<keyword evidence="7" id="KW-1015">Disulfide bond</keyword>
<keyword evidence="3 8" id="KW-0732">Signal</keyword>
<comment type="caution">
    <text evidence="10">The sequence shown here is derived from an EMBL/GenBank/DDBJ whole genome shotgun (WGS) entry which is preliminary data.</text>
</comment>
<dbReference type="InterPro" id="IPR000668">
    <property type="entry name" value="Peptidase_C1A_C"/>
</dbReference>
<gene>
    <name evidence="10" type="ORF">HW555_000570</name>
</gene>
<dbReference type="SUPFAM" id="SSF54001">
    <property type="entry name" value="Cysteine proteinases"/>
    <property type="match status" value="3"/>
</dbReference>
<keyword evidence="11" id="KW-1185">Reference proteome</keyword>
<evidence type="ECO:0000256" key="8">
    <source>
        <dbReference type="SAM" id="SignalP"/>
    </source>
</evidence>
<feature type="domain" description="Peptidase C1A papain C-terminal" evidence="9">
    <location>
        <begin position="81"/>
        <end position="292"/>
    </location>
</feature>
<dbReference type="CDD" id="cd02620">
    <property type="entry name" value="Peptidase_C1A_CathepsinB"/>
    <property type="match status" value="3"/>
</dbReference>
<dbReference type="PANTHER" id="PTHR12411">
    <property type="entry name" value="CYSTEINE PROTEASE FAMILY C1-RELATED"/>
    <property type="match status" value="1"/>
</dbReference>
<keyword evidence="4" id="KW-0378">Hydrolase</keyword>
<evidence type="ECO:0000259" key="9">
    <source>
        <dbReference type="SMART" id="SM00645"/>
    </source>
</evidence>
<dbReference type="EMBL" id="JACKWZ010000003">
    <property type="protein sequence ID" value="KAF9424431.1"/>
    <property type="molecule type" value="Genomic_DNA"/>
</dbReference>
<dbReference type="PROSITE" id="PS00639">
    <property type="entry name" value="THIOL_PROTEASE_HIS"/>
    <property type="match status" value="3"/>
</dbReference>
<feature type="signal peptide" evidence="8">
    <location>
        <begin position="1"/>
        <end position="16"/>
    </location>
</feature>
<evidence type="ECO:0000313" key="11">
    <source>
        <dbReference type="Proteomes" id="UP000648187"/>
    </source>
</evidence>
<dbReference type="PRINTS" id="PR00705">
    <property type="entry name" value="PAPAIN"/>
</dbReference>
<dbReference type="PROSITE" id="PS00139">
    <property type="entry name" value="THIOL_PROTEASE_CYS"/>
    <property type="match status" value="3"/>
</dbReference>
<dbReference type="GO" id="GO:0008234">
    <property type="term" value="F:cysteine-type peptidase activity"/>
    <property type="evidence" value="ECO:0007669"/>
    <property type="project" value="UniProtKB-KW"/>
</dbReference>
<accession>A0A835GTB4</accession>
<name>A0A835GTB4_SPOEX</name>
<protein>
    <recommendedName>
        <fullName evidence="9">Peptidase C1A papain C-terminal domain-containing protein</fullName>
    </recommendedName>
</protein>
<evidence type="ECO:0000256" key="2">
    <source>
        <dbReference type="ARBA" id="ARBA00022670"/>
    </source>
</evidence>